<organism evidence="1 2">
    <name type="scientific">Sinanodonta woodiana</name>
    <name type="common">Chinese pond mussel</name>
    <name type="synonym">Anodonta woodiana</name>
    <dbReference type="NCBI Taxonomy" id="1069815"/>
    <lineage>
        <taxon>Eukaryota</taxon>
        <taxon>Metazoa</taxon>
        <taxon>Spiralia</taxon>
        <taxon>Lophotrochozoa</taxon>
        <taxon>Mollusca</taxon>
        <taxon>Bivalvia</taxon>
        <taxon>Autobranchia</taxon>
        <taxon>Heteroconchia</taxon>
        <taxon>Palaeoheterodonta</taxon>
        <taxon>Unionida</taxon>
        <taxon>Unionoidea</taxon>
        <taxon>Unionidae</taxon>
        <taxon>Unioninae</taxon>
        <taxon>Sinanodonta</taxon>
    </lineage>
</organism>
<proteinExistence type="predicted"/>
<evidence type="ECO:0000313" key="2">
    <source>
        <dbReference type="Proteomes" id="UP001634394"/>
    </source>
</evidence>
<sequence length="142" mass="16858">MQIQDLTVSDETCSMLSHCPSFLTPLSESSASFGMPTDMKVDFNGKGKVHASEVEQNTELMSVKDVRRIENLAISLNFKGQQVMIRLKFQMQFKIHWKIRRTNLPFSPNIVNLFSKSFNEIHFWKLWFYRIFQFSKQYRFLY</sequence>
<protein>
    <submittedName>
        <fullName evidence="1">Uncharacterized protein</fullName>
    </submittedName>
</protein>
<keyword evidence="2" id="KW-1185">Reference proteome</keyword>
<dbReference type="Proteomes" id="UP001634394">
    <property type="component" value="Unassembled WGS sequence"/>
</dbReference>
<gene>
    <name evidence="1" type="ORF">ACJMK2_036594</name>
</gene>
<comment type="caution">
    <text evidence="1">The sequence shown here is derived from an EMBL/GenBank/DDBJ whole genome shotgun (WGS) entry which is preliminary data.</text>
</comment>
<dbReference type="AlphaFoldDB" id="A0ABD3WHP7"/>
<dbReference type="EMBL" id="JBJQND010000006">
    <property type="protein sequence ID" value="KAL3873484.1"/>
    <property type="molecule type" value="Genomic_DNA"/>
</dbReference>
<evidence type="ECO:0000313" key="1">
    <source>
        <dbReference type="EMBL" id="KAL3873484.1"/>
    </source>
</evidence>
<reference evidence="1 2" key="1">
    <citation type="submission" date="2024-11" db="EMBL/GenBank/DDBJ databases">
        <title>Chromosome-level genome assembly of the freshwater bivalve Anodonta woodiana.</title>
        <authorList>
            <person name="Chen X."/>
        </authorList>
    </citation>
    <scope>NUCLEOTIDE SEQUENCE [LARGE SCALE GENOMIC DNA]</scope>
    <source>
        <strain evidence="1">MN2024</strain>
        <tissue evidence="1">Gills</tissue>
    </source>
</reference>
<accession>A0ABD3WHP7</accession>
<name>A0ABD3WHP7_SINWO</name>